<dbReference type="PANTHER" id="PTHR31751">
    <property type="entry name" value="SI:CH211-108C17.2-RELATED-RELATED"/>
    <property type="match status" value="1"/>
</dbReference>
<proteinExistence type="predicted"/>
<feature type="non-terminal residue" evidence="1">
    <location>
        <position position="404"/>
    </location>
</feature>
<name>A0ABY7GBU4_MYAAR</name>
<organism evidence="1 2">
    <name type="scientific">Mya arenaria</name>
    <name type="common">Soft-shell clam</name>
    <dbReference type="NCBI Taxonomy" id="6604"/>
    <lineage>
        <taxon>Eukaryota</taxon>
        <taxon>Metazoa</taxon>
        <taxon>Spiralia</taxon>
        <taxon>Lophotrochozoa</taxon>
        <taxon>Mollusca</taxon>
        <taxon>Bivalvia</taxon>
        <taxon>Autobranchia</taxon>
        <taxon>Heteroconchia</taxon>
        <taxon>Euheterodonta</taxon>
        <taxon>Imparidentia</taxon>
        <taxon>Neoheterodontei</taxon>
        <taxon>Myida</taxon>
        <taxon>Myoidea</taxon>
        <taxon>Myidae</taxon>
        <taxon>Mya</taxon>
    </lineage>
</organism>
<evidence type="ECO:0000313" key="2">
    <source>
        <dbReference type="Proteomes" id="UP001164746"/>
    </source>
</evidence>
<dbReference type="EMBL" id="CP111028">
    <property type="protein sequence ID" value="WAR30436.1"/>
    <property type="molecule type" value="Genomic_DNA"/>
</dbReference>
<sequence>MKVSNCQICGSKDIQMQESFNGSAAIIEWVCQEGHRITRWYSQPTLNRGVLSGDFLISATTVLSGNNFGKMKLWADMLQLKFPSASKFFRIQWTYLVPSVDRYWETHLQDLFQSLRGKDVVILGDGRNDSPGHSAQYCSYSVMDNETKKVIMLKTVDKRETARKSVAMEKVALKACLEDLLQNQVNITKLVTDGHLGIAAMMRTDYSTLPKIKHSHDIWHIVLKKEHSVLRPWVKDIVNHFWHCCKVALTIKEFVGIWAALLHHVTDEHEWLLPIQDGYYECTLTAIVLDKHLLSKIAYYLNFRSTADLEGFNQHILMYCSKRFSYSPPVYRMRNLIAALDHNNHVEREIQHNKDGSVSCELIFFCKKYLYPVKEKKTYHYIDSLKKQILMCRLVDKVGMSRRA</sequence>
<reference evidence="1" key="1">
    <citation type="submission" date="2022-11" db="EMBL/GenBank/DDBJ databases">
        <title>Centuries of genome instability and evolution in soft-shell clam transmissible cancer (bioRxiv).</title>
        <authorList>
            <person name="Hart S.F.M."/>
            <person name="Yonemitsu M.A."/>
            <person name="Giersch R.M."/>
            <person name="Beal B.F."/>
            <person name="Arriagada G."/>
            <person name="Davis B.W."/>
            <person name="Ostrander E.A."/>
            <person name="Goff S.P."/>
            <person name="Metzger M.J."/>
        </authorList>
    </citation>
    <scope>NUCLEOTIDE SEQUENCE</scope>
    <source>
        <strain evidence="1">MELC-2E11</strain>
        <tissue evidence="1">Siphon/mantle</tissue>
    </source>
</reference>
<dbReference type="Proteomes" id="UP001164746">
    <property type="component" value="Chromosome 17"/>
</dbReference>
<dbReference type="PANTHER" id="PTHR31751:SF7">
    <property type="entry name" value="THAP-TYPE DOMAIN-CONTAINING PROTEIN"/>
    <property type="match status" value="1"/>
</dbReference>
<gene>
    <name evidence="1" type="ORF">MAR_032978</name>
</gene>
<evidence type="ECO:0000313" key="1">
    <source>
        <dbReference type="EMBL" id="WAR30436.1"/>
    </source>
</evidence>
<keyword evidence="2" id="KW-1185">Reference proteome</keyword>
<protein>
    <submittedName>
        <fullName evidence="1">Uncharacterized protein</fullName>
    </submittedName>
</protein>
<accession>A0ABY7GBU4</accession>